<accession>A0AAD7NF19</accession>
<keyword evidence="2" id="KW-1185">Reference proteome</keyword>
<comment type="caution">
    <text evidence="1">The sequence shown here is derived from an EMBL/GenBank/DDBJ whole genome shotgun (WGS) entry which is preliminary data.</text>
</comment>
<dbReference type="AlphaFoldDB" id="A0AAD7NF19"/>
<name>A0AAD7NF19_9AGAR</name>
<reference evidence="1" key="1">
    <citation type="submission" date="2023-03" db="EMBL/GenBank/DDBJ databases">
        <title>Massive genome expansion in bonnet fungi (Mycena s.s.) driven by repeated elements and novel gene families across ecological guilds.</title>
        <authorList>
            <consortium name="Lawrence Berkeley National Laboratory"/>
            <person name="Harder C.B."/>
            <person name="Miyauchi S."/>
            <person name="Viragh M."/>
            <person name="Kuo A."/>
            <person name="Thoen E."/>
            <person name="Andreopoulos B."/>
            <person name="Lu D."/>
            <person name="Skrede I."/>
            <person name="Drula E."/>
            <person name="Henrissat B."/>
            <person name="Morin E."/>
            <person name="Kohler A."/>
            <person name="Barry K."/>
            <person name="LaButti K."/>
            <person name="Morin E."/>
            <person name="Salamov A."/>
            <person name="Lipzen A."/>
            <person name="Mereny Z."/>
            <person name="Hegedus B."/>
            <person name="Baldrian P."/>
            <person name="Stursova M."/>
            <person name="Weitz H."/>
            <person name="Taylor A."/>
            <person name="Grigoriev I.V."/>
            <person name="Nagy L.G."/>
            <person name="Martin F."/>
            <person name="Kauserud H."/>
        </authorList>
    </citation>
    <scope>NUCLEOTIDE SEQUENCE</scope>
    <source>
        <strain evidence="1">CBHHK188m</strain>
    </source>
</reference>
<dbReference type="Proteomes" id="UP001215280">
    <property type="component" value="Unassembled WGS sequence"/>
</dbReference>
<gene>
    <name evidence="1" type="ORF">DFH07DRAFT_958552</name>
</gene>
<proteinExistence type="predicted"/>
<organism evidence="1 2">
    <name type="scientific">Mycena maculata</name>
    <dbReference type="NCBI Taxonomy" id="230809"/>
    <lineage>
        <taxon>Eukaryota</taxon>
        <taxon>Fungi</taxon>
        <taxon>Dikarya</taxon>
        <taxon>Basidiomycota</taxon>
        <taxon>Agaricomycotina</taxon>
        <taxon>Agaricomycetes</taxon>
        <taxon>Agaricomycetidae</taxon>
        <taxon>Agaricales</taxon>
        <taxon>Marasmiineae</taxon>
        <taxon>Mycenaceae</taxon>
        <taxon>Mycena</taxon>
    </lineage>
</organism>
<dbReference type="EMBL" id="JARJLG010000056">
    <property type="protein sequence ID" value="KAJ7758206.1"/>
    <property type="molecule type" value="Genomic_DNA"/>
</dbReference>
<sequence length="199" mass="22147">MSESLDKENDLEKTCTDICETAENMDQEASQLRNAIKTVRVQTSMAWAQYDTHMGTFPAALRDRPECHLLHPIGKTKLGMRHYLTVDPVCEKYIISSQPARAERLLVNCMNIGDHIFYVVLIGPTTCAICVPAGASDSLLFTSIPKSPLELHNAAHLCIGFNHSLYDALCRACRPTKPKSDQMHWHMSPEEGPPAKQVG</sequence>
<protein>
    <submittedName>
        <fullName evidence="1">Uncharacterized protein</fullName>
    </submittedName>
</protein>
<evidence type="ECO:0000313" key="2">
    <source>
        <dbReference type="Proteomes" id="UP001215280"/>
    </source>
</evidence>
<evidence type="ECO:0000313" key="1">
    <source>
        <dbReference type="EMBL" id="KAJ7758206.1"/>
    </source>
</evidence>